<keyword evidence="3" id="KW-1185">Reference proteome</keyword>
<dbReference type="Proteomes" id="UP000271889">
    <property type="component" value="Unassembled WGS sequence"/>
</dbReference>
<sequence length="65" mass="7175">MKKIPGVTIFMSLCVFMLMVAEAMPQTSDALPLIGEIFLKNRVVVPQEVYFSCIMFEVGASVVCT</sequence>
<dbReference type="GO" id="GO:0016020">
    <property type="term" value="C:membrane"/>
    <property type="evidence" value="ECO:0007669"/>
    <property type="project" value="InterPro"/>
</dbReference>
<dbReference type="AlphaFoldDB" id="A0A3P6S0T7"/>
<evidence type="ECO:0000313" key="2">
    <source>
        <dbReference type="EMBL" id="VDK49934.1"/>
    </source>
</evidence>
<dbReference type="GO" id="GO:0006811">
    <property type="term" value="P:monoatomic ion transport"/>
    <property type="evidence" value="ECO:0007669"/>
    <property type="project" value="InterPro"/>
</dbReference>
<feature type="chain" id="PRO_5018166401" evidence="1">
    <location>
        <begin position="24"/>
        <end position="65"/>
    </location>
</feature>
<accession>A0A3P6S0T7</accession>
<proteinExistence type="predicted"/>
<dbReference type="SUPFAM" id="SSF90112">
    <property type="entry name" value="Neurotransmitter-gated ion-channel transmembrane pore"/>
    <property type="match status" value="1"/>
</dbReference>
<dbReference type="InterPro" id="IPR038050">
    <property type="entry name" value="Neuro_actylchol_rec"/>
</dbReference>
<reference evidence="2 3" key="1">
    <citation type="submission" date="2018-11" db="EMBL/GenBank/DDBJ databases">
        <authorList>
            <consortium name="Pathogen Informatics"/>
        </authorList>
    </citation>
    <scope>NUCLEOTIDE SEQUENCE [LARGE SCALE GENOMIC DNA]</scope>
</reference>
<dbReference type="OrthoDB" id="5827934at2759"/>
<organism evidence="2 3">
    <name type="scientific">Cylicostephanus goldi</name>
    <name type="common">Nematode worm</name>
    <dbReference type="NCBI Taxonomy" id="71465"/>
    <lineage>
        <taxon>Eukaryota</taxon>
        <taxon>Metazoa</taxon>
        <taxon>Ecdysozoa</taxon>
        <taxon>Nematoda</taxon>
        <taxon>Chromadorea</taxon>
        <taxon>Rhabditida</taxon>
        <taxon>Rhabditina</taxon>
        <taxon>Rhabditomorpha</taxon>
        <taxon>Strongyloidea</taxon>
        <taxon>Strongylidae</taxon>
        <taxon>Cylicostephanus</taxon>
    </lineage>
</organism>
<evidence type="ECO:0000256" key="1">
    <source>
        <dbReference type="SAM" id="SignalP"/>
    </source>
</evidence>
<gene>
    <name evidence="2" type="ORF">CGOC_LOCUS1636</name>
</gene>
<protein>
    <submittedName>
        <fullName evidence="2">Uncharacterized protein</fullName>
    </submittedName>
</protein>
<dbReference type="InterPro" id="IPR036719">
    <property type="entry name" value="Neuro-gated_channel_TM_sf"/>
</dbReference>
<evidence type="ECO:0000313" key="3">
    <source>
        <dbReference type="Proteomes" id="UP000271889"/>
    </source>
</evidence>
<keyword evidence="1" id="KW-0732">Signal</keyword>
<dbReference type="Gene3D" id="1.20.58.390">
    <property type="entry name" value="Neurotransmitter-gated ion-channel transmembrane domain"/>
    <property type="match status" value="1"/>
</dbReference>
<feature type="signal peptide" evidence="1">
    <location>
        <begin position="1"/>
        <end position="23"/>
    </location>
</feature>
<dbReference type="EMBL" id="UYRV01003202">
    <property type="protein sequence ID" value="VDK49934.1"/>
    <property type="molecule type" value="Genomic_DNA"/>
</dbReference>
<feature type="non-terminal residue" evidence="2">
    <location>
        <position position="65"/>
    </location>
</feature>
<name>A0A3P6S0T7_CYLGO</name>